<sequence>MNYTELKIDDLVSLDNYKTRLVKVEPDIYISQTYGLSIFINDYVKRKICHIDALNLTEGVISIRYFKPDDFLSGYYKLEPISRDESSFFTNEEGNVFISKDLYEDLFTNKFDVLIDF</sequence>
<reference evidence="1" key="1">
    <citation type="submission" date="2018-01" db="EMBL/GenBank/DDBJ databases">
        <title>FDA dAtabase for Regulatory Grade micrObial Sequences (FDA-ARGOS): Supporting development and validation of Infectious Disease Dx tests.</title>
        <authorList>
            <person name="Hoffmann M."/>
            <person name="Allard M."/>
            <person name="Evans P."/>
            <person name="Brown E."/>
            <person name="Tallon L."/>
            <person name="Sadzewicz L."/>
            <person name="Sengamalay N."/>
            <person name="Ott S."/>
            <person name="Godinez A."/>
            <person name="Nagaraj S."/>
            <person name="Vyas G."/>
            <person name="Aluvathingal J."/>
            <person name="Nadendla S."/>
            <person name="Geyer C."/>
            <person name="Sichtig H."/>
        </authorList>
    </citation>
    <scope>NUCLEOTIDE SEQUENCE</scope>
    <source>
        <strain evidence="1">FDAARGOS_107</strain>
    </source>
</reference>
<evidence type="ECO:0000313" key="2">
    <source>
        <dbReference type="Proteomes" id="UP000067422"/>
    </source>
</evidence>
<proteinExistence type="predicted"/>
<keyword evidence="2" id="KW-1185">Reference proteome</keyword>
<protein>
    <submittedName>
        <fullName evidence="1">Uncharacterized protein</fullName>
    </submittedName>
</protein>
<dbReference type="Proteomes" id="UP000067422">
    <property type="component" value="Chromosome 2"/>
</dbReference>
<dbReference type="EMBL" id="CP014039">
    <property type="protein sequence ID" value="AMG00633.1"/>
    <property type="molecule type" value="Genomic_DNA"/>
</dbReference>
<name>A0ABN4L4M2_VIBHA</name>
<organism evidence="1 2">
    <name type="scientific">Vibrio harveyi</name>
    <name type="common">Beneckea harveyi</name>
    <dbReference type="NCBI Taxonomy" id="669"/>
    <lineage>
        <taxon>Bacteria</taxon>
        <taxon>Pseudomonadati</taxon>
        <taxon>Pseudomonadota</taxon>
        <taxon>Gammaproteobacteria</taxon>
        <taxon>Vibrionales</taxon>
        <taxon>Vibrionaceae</taxon>
        <taxon>Vibrio</taxon>
    </lineage>
</organism>
<dbReference type="RefSeq" id="WP_061066345.1">
    <property type="nucleotide sequence ID" value="NZ_CP014039.2"/>
</dbReference>
<accession>A0ABN4L4M2</accession>
<gene>
    <name evidence="1" type="ORF">AL538_23440</name>
</gene>
<evidence type="ECO:0000313" key="1">
    <source>
        <dbReference type="EMBL" id="AMG00633.1"/>
    </source>
</evidence>